<protein>
    <recommendedName>
        <fullName evidence="8">Xylose import ATP-binding protein XylG</fullName>
    </recommendedName>
</protein>
<dbReference type="Proteomes" id="UP000281604">
    <property type="component" value="Unassembled WGS sequence"/>
</dbReference>
<evidence type="ECO:0000313" key="7">
    <source>
        <dbReference type="Proteomes" id="UP000281604"/>
    </source>
</evidence>
<dbReference type="EMBL" id="RBQE01000220">
    <property type="protein sequence ID" value="RMP08410.1"/>
    <property type="molecule type" value="Genomic_DNA"/>
</dbReference>
<comment type="caution">
    <text evidence="6">The sequence shown here is derived from an EMBL/GenBank/DDBJ whole genome shotgun (WGS) entry which is preliminary data.</text>
</comment>
<proteinExistence type="predicted"/>
<dbReference type="InterPro" id="IPR027417">
    <property type="entry name" value="P-loop_NTPase"/>
</dbReference>
<sequence length="79" mass="8235">MGALAAEGVAIIMVSSELAEVLGVSDRVLVIGEGRLCGDFINHELAQEQVLAAALSHPGDPDSNDPANNNHNDNDRKTA</sequence>
<dbReference type="SUPFAM" id="SSF52540">
    <property type="entry name" value="P-loop containing nucleoside triphosphate hydrolases"/>
    <property type="match status" value="1"/>
</dbReference>
<name>A0A3M4APW6_9PSED</name>
<organism evidence="6 7">
    <name type="scientific">Pseudomonas syringae pv. persicae</name>
    <dbReference type="NCBI Taxonomy" id="237306"/>
    <lineage>
        <taxon>Bacteria</taxon>
        <taxon>Pseudomonadati</taxon>
        <taxon>Pseudomonadota</taxon>
        <taxon>Gammaproteobacteria</taxon>
        <taxon>Pseudomonadales</taxon>
        <taxon>Pseudomonadaceae</taxon>
        <taxon>Pseudomonas</taxon>
    </lineage>
</organism>
<feature type="region of interest" description="Disordered" evidence="5">
    <location>
        <begin position="52"/>
        <end position="79"/>
    </location>
</feature>
<evidence type="ECO:0000256" key="4">
    <source>
        <dbReference type="ARBA" id="ARBA00022840"/>
    </source>
</evidence>
<keyword evidence="3" id="KW-0547">Nucleotide-binding</keyword>
<reference evidence="6 7" key="1">
    <citation type="submission" date="2018-08" db="EMBL/GenBank/DDBJ databases">
        <title>Recombination of ecologically and evolutionarily significant loci maintains genetic cohesion in the Pseudomonas syringae species complex.</title>
        <authorList>
            <person name="Dillon M."/>
            <person name="Thakur S."/>
            <person name="Almeida R.N.D."/>
            <person name="Weir B.S."/>
            <person name="Guttman D.S."/>
        </authorList>
    </citation>
    <scope>NUCLEOTIDE SEQUENCE [LARGE SCALE GENOMIC DNA]</scope>
    <source>
        <strain evidence="6 7">ICMP 3706</strain>
    </source>
</reference>
<evidence type="ECO:0000256" key="5">
    <source>
        <dbReference type="SAM" id="MobiDB-lite"/>
    </source>
</evidence>
<dbReference type="PANTHER" id="PTHR43790:SF9">
    <property type="entry name" value="GALACTOFURANOSE TRANSPORTER ATP-BINDING PROTEIN YTFR"/>
    <property type="match status" value="1"/>
</dbReference>
<dbReference type="InterPro" id="IPR050107">
    <property type="entry name" value="ABC_carbohydrate_import_ATPase"/>
</dbReference>
<evidence type="ECO:0000256" key="2">
    <source>
        <dbReference type="ARBA" id="ARBA00022737"/>
    </source>
</evidence>
<evidence type="ECO:0008006" key="8">
    <source>
        <dbReference type="Google" id="ProtNLM"/>
    </source>
</evidence>
<keyword evidence="4" id="KW-0067">ATP-binding</keyword>
<dbReference type="AlphaFoldDB" id="A0A3M4APW6"/>
<dbReference type="GO" id="GO:0005524">
    <property type="term" value="F:ATP binding"/>
    <property type="evidence" value="ECO:0007669"/>
    <property type="project" value="UniProtKB-KW"/>
</dbReference>
<evidence type="ECO:0000313" key="6">
    <source>
        <dbReference type="EMBL" id="RMP08410.1"/>
    </source>
</evidence>
<evidence type="ECO:0000256" key="3">
    <source>
        <dbReference type="ARBA" id="ARBA00022741"/>
    </source>
</evidence>
<dbReference type="PANTHER" id="PTHR43790">
    <property type="entry name" value="CARBOHYDRATE TRANSPORT ATP-BINDING PROTEIN MG119-RELATED"/>
    <property type="match status" value="1"/>
</dbReference>
<keyword evidence="2" id="KW-0677">Repeat</keyword>
<gene>
    <name evidence="6" type="ORF">ALQ30_200431</name>
</gene>
<evidence type="ECO:0000256" key="1">
    <source>
        <dbReference type="ARBA" id="ARBA00022448"/>
    </source>
</evidence>
<keyword evidence="1" id="KW-0813">Transport</keyword>
<accession>A0A3M4APW6</accession>